<dbReference type="AlphaFoldDB" id="A0A8J3CBR3"/>
<comment type="pathway">
    <text evidence="5">Cofactor biosynthesis; coenzyme A biosynthesis; CoA from (R)-pantothenate: step 5/5.</text>
</comment>
<dbReference type="GO" id="GO:0004140">
    <property type="term" value="F:dephospho-CoA kinase activity"/>
    <property type="evidence" value="ECO:0007669"/>
    <property type="project" value="UniProtKB-UniRule"/>
</dbReference>
<keyword evidence="5" id="KW-0963">Cytoplasm</keyword>
<evidence type="ECO:0000313" key="8">
    <source>
        <dbReference type="Proteomes" id="UP000637578"/>
    </source>
</evidence>
<comment type="similarity">
    <text evidence="1">In the N-terminal section; belongs to the CoaE family.</text>
</comment>
<dbReference type="EC" id="2.7.1.24" evidence="5 6"/>
<keyword evidence="8" id="KW-1185">Reference proteome</keyword>
<comment type="caution">
    <text evidence="7">The sequence shown here is derived from an EMBL/GenBank/DDBJ whole genome shotgun (WGS) entry which is preliminary data.</text>
</comment>
<dbReference type="NCBIfam" id="NF002879">
    <property type="entry name" value="PRK03333.1"/>
    <property type="match status" value="1"/>
</dbReference>
<protein>
    <recommendedName>
        <fullName evidence="5 6">Dephospho-CoA kinase</fullName>
        <ecNumber evidence="5 6">2.7.1.24</ecNumber>
    </recommendedName>
    <alternativeName>
        <fullName evidence="5">Dephosphocoenzyme A kinase</fullName>
    </alternativeName>
</protein>
<dbReference type="Pfam" id="PF04229">
    <property type="entry name" value="GrpB"/>
    <property type="match status" value="1"/>
</dbReference>
<dbReference type="SUPFAM" id="SSF52540">
    <property type="entry name" value="P-loop containing nucleoside triphosphate hydrolases"/>
    <property type="match status" value="1"/>
</dbReference>
<comment type="function">
    <text evidence="5">Catalyzes the phosphorylation of the 3'-hydroxyl group of dephosphocoenzyme A to form coenzyme A.</text>
</comment>
<comment type="similarity">
    <text evidence="5">Belongs to the CoaE family.</text>
</comment>
<name>A0A8J3CBR3_9PSEU</name>
<dbReference type="InterPro" id="IPR043519">
    <property type="entry name" value="NT_sf"/>
</dbReference>
<dbReference type="Gene3D" id="3.30.460.10">
    <property type="entry name" value="Beta Polymerase, domain 2"/>
    <property type="match status" value="1"/>
</dbReference>
<dbReference type="CDD" id="cd02022">
    <property type="entry name" value="DPCK"/>
    <property type="match status" value="1"/>
</dbReference>
<evidence type="ECO:0000256" key="6">
    <source>
        <dbReference type="NCBIfam" id="TIGR00152"/>
    </source>
</evidence>
<evidence type="ECO:0000256" key="2">
    <source>
        <dbReference type="ARBA" id="ARBA00011058"/>
    </source>
</evidence>
<evidence type="ECO:0000313" key="7">
    <source>
        <dbReference type="EMBL" id="GGM71024.1"/>
    </source>
</evidence>
<comment type="similarity">
    <text evidence="2">In the C-terminal section; belongs to the UPF0157 (GrpB) family.</text>
</comment>
<dbReference type="InterPro" id="IPR001977">
    <property type="entry name" value="Depp_CoAkinase"/>
</dbReference>
<comment type="subcellular location">
    <subcellularLocation>
        <location evidence="5">Cytoplasm</location>
    </subcellularLocation>
</comment>
<dbReference type="InterPro" id="IPR027417">
    <property type="entry name" value="P-loop_NTPase"/>
</dbReference>
<keyword evidence="5" id="KW-0173">Coenzyme A biosynthesis</keyword>
<dbReference type="HAMAP" id="MF_00376">
    <property type="entry name" value="Dephospho_CoA_kinase"/>
    <property type="match status" value="1"/>
</dbReference>
<evidence type="ECO:0000256" key="3">
    <source>
        <dbReference type="ARBA" id="ARBA00022741"/>
    </source>
</evidence>
<evidence type="ECO:0000256" key="4">
    <source>
        <dbReference type="ARBA" id="ARBA00022840"/>
    </source>
</evidence>
<dbReference type="GO" id="GO:0005524">
    <property type="term" value="F:ATP binding"/>
    <property type="evidence" value="ECO:0007669"/>
    <property type="project" value="UniProtKB-UniRule"/>
</dbReference>
<proteinExistence type="inferred from homology"/>
<dbReference type="PANTHER" id="PTHR34822:SF1">
    <property type="entry name" value="GRPB FAMILY PROTEIN"/>
    <property type="match status" value="1"/>
</dbReference>
<evidence type="ECO:0000256" key="1">
    <source>
        <dbReference type="ARBA" id="ARBA00008826"/>
    </source>
</evidence>
<dbReference type="PROSITE" id="PS51219">
    <property type="entry name" value="DPCK"/>
    <property type="match status" value="1"/>
</dbReference>
<comment type="catalytic activity">
    <reaction evidence="5">
        <text>3'-dephospho-CoA + ATP = ADP + CoA + H(+)</text>
        <dbReference type="Rhea" id="RHEA:18245"/>
        <dbReference type="ChEBI" id="CHEBI:15378"/>
        <dbReference type="ChEBI" id="CHEBI:30616"/>
        <dbReference type="ChEBI" id="CHEBI:57287"/>
        <dbReference type="ChEBI" id="CHEBI:57328"/>
        <dbReference type="ChEBI" id="CHEBI:456216"/>
        <dbReference type="EC" id="2.7.1.24"/>
    </reaction>
</comment>
<keyword evidence="5 7" id="KW-0418">Kinase</keyword>
<dbReference type="Gene3D" id="3.40.50.300">
    <property type="entry name" value="P-loop containing nucleotide triphosphate hydrolases"/>
    <property type="match status" value="1"/>
</dbReference>
<dbReference type="PANTHER" id="PTHR34822">
    <property type="entry name" value="GRPB DOMAIN PROTEIN (AFU_ORTHOLOGUE AFUA_1G01530)"/>
    <property type="match status" value="1"/>
</dbReference>
<organism evidence="7 8">
    <name type="scientific">Longimycelium tulufanense</name>
    <dbReference type="NCBI Taxonomy" id="907463"/>
    <lineage>
        <taxon>Bacteria</taxon>
        <taxon>Bacillati</taxon>
        <taxon>Actinomycetota</taxon>
        <taxon>Actinomycetes</taxon>
        <taxon>Pseudonocardiales</taxon>
        <taxon>Pseudonocardiaceae</taxon>
        <taxon>Longimycelium</taxon>
    </lineage>
</organism>
<dbReference type="GO" id="GO:0015937">
    <property type="term" value="P:coenzyme A biosynthetic process"/>
    <property type="evidence" value="ECO:0007669"/>
    <property type="project" value="UniProtKB-UniRule"/>
</dbReference>
<dbReference type="UniPathway" id="UPA00241">
    <property type="reaction ID" value="UER00356"/>
</dbReference>
<sequence>MLRVGLTGGIGSGKSTVAGRLAELGAVVIDADQLAREVVAPGTEGLAEVVAAFGPEVLAADGSLDRPALAKRVFDDDDARYRLNAIVHPRVAARSAELMAAAPPDAILVQDIPLLVENGLAPIFHLVLVVSAPVEERVRRLVGRGMDESDARARIRAQASDAKRRMVADAWLDNSGPREGVWSEVDRLWRDRLVPFEANLRLRRHTERGAPELVAPDPTWTVQAERIRARLRKAAGARALRIDHIGSTAVPGLAARDVIDIQVTVASMADADALAEPLAEAGFPLLPGFDQDGPIPSVDPDPEHWRKRTHVSADPGRWANVHLRVVGSPGWRYALLFPAWMRADTAAREEYERLKRGLAGEHAAIPDYGQAKGPWFASASARAEEWAARTGWAPDRA</sequence>
<dbReference type="SUPFAM" id="SSF81301">
    <property type="entry name" value="Nucleotidyltransferase"/>
    <property type="match status" value="1"/>
</dbReference>
<dbReference type="Proteomes" id="UP000637578">
    <property type="component" value="Unassembled WGS sequence"/>
</dbReference>
<keyword evidence="5" id="KW-0808">Transferase</keyword>
<dbReference type="EMBL" id="BMMK01000026">
    <property type="protein sequence ID" value="GGM71024.1"/>
    <property type="molecule type" value="Genomic_DNA"/>
</dbReference>
<dbReference type="RefSeq" id="WP_189060574.1">
    <property type="nucleotide sequence ID" value="NZ_BMMK01000026.1"/>
</dbReference>
<keyword evidence="4 5" id="KW-0067">ATP-binding</keyword>
<dbReference type="Pfam" id="PF01121">
    <property type="entry name" value="CoaE"/>
    <property type="match status" value="1"/>
</dbReference>
<dbReference type="GO" id="GO:0005737">
    <property type="term" value="C:cytoplasm"/>
    <property type="evidence" value="ECO:0007669"/>
    <property type="project" value="UniProtKB-SubCell"/>
</dbReference>
<gene>
    <name evidence="5" type="primary">coaE</name>
    <name evidence="7" type="ORF">GCM10012275_46850</name>
</gene>
<keyword evidence="3 5" id="KW-0547">Nucleotide-binding</keyword>
<feature type="binding site" evidence="5">
    <location>
        <begin position="11"/>
        <end position="16"/>
    </location>
    <ligand>
        <name>ATP</name>
        <dbReference type="ChEBI" id="CHEBI:30616"/>
    </ligand>
</feature>
<dbReference type="NCBIfam" id="TIGR00152">
    <property type="entry name" value="dephospho-CoA kinase"/>
    <property type="match status" value="1"/>
</dbReference>
<accession>A0A8J3CBR3</accession>
<reference evidence="7" key="1">
    <citation type="journal article" date="2014" name="Int. J. Syst. Evol. Microbiol.">
        <title>Complete genome sequence of Corynebacterium casei LMG S-19264T (=DSM 44701T), isolated from a smear-ripened cheese.</title>
        <authorList>
            <consortium name="US DOE Joint Genome Institute (JGI-PGF)"/>
            <person name="Walter F."/>
            <person name="Albersmeier A."/>
            <person name="Kalinowski J."/>
            <person name="Ruckert C."/>
        </authorList>
    </citation>
    <scope>NUCLEOTIDE SEQUENCE</scope>
    <source>
        <strain evidence="7">CGMCC 4.5737</strain>
    </source>
</reference>
<dbReference type="InterPro" id="IPR007344">
    <property type="entry name" value="GrpB/CoaE"/>
</dbReference>
<evidence type="ECO:0000256" key="5">
    <source>
        <dbReference type="HAMAP-Rule" id="MF_00376"/>
    </source>
</evidence>
<reference evidence="7" key="2">
    <citation type="submission" date="2020-09" db="EMBL/GenBank/DDBJ databases">
        <authorList>
            <person name="Sun Q."/>
            <person name="Zhou Y."/>
        </authorList>
    </citation>
    <scope>NUCLEOTIDE SEQUENCE</scope>
    <source>
        <strain evidence="7">CGMCC 4.5737</strain>
    </source>
</reference>